<dbReference type="PANTHER" id="PTHR11078:SF3">
    <property type="entry name" value="ANTITERMINATION NUSB DOMAIN-CONTAINING PROTEIN"/>
    <property type="match status" value="1"/>
</dbReference>
<dbReference type="HAMAP" id="MF_00073">
    <property type="entry name" value="NusB"/>
    <property type="match status" value="1"/>
</dbReference>
<dbReference type="GO" id="GO:0005829">
    <property type="term" value="C:cytosol"/>
    <property type="evidence" value="ECO:0007669"/>
    <property type="project" value="TreeGrafter"/>
</dbReference>
<evidence type="ECO:0000256" key="2">
    <source>
        <dbReference type="ARBA" id="ARBA00022814"/>
    </source>
</evidence>
<keyword evidence="4 6" id="KW-0805">Transcription regulation</keyword>
<evidence type="ECO:0000256" key="5">
    <source>
        <dbReference type="ARBA" id="ARBA00023163"/>
    </source>
</evidence>
<dbReference type="SUPFAM" id="SSF48013">
    <property type="entry name" value="NusB-like"/>
    <property type="match status" value="1"/>
</dbReference>
<evidence type="ECO:0000259" key="7">
    <source>
        <dbReference type="Pfam" id="PF01029"/>
    </source>
</evidence>
<dbReference type="InterPro" id="IPR035926">
    <property type="entry name" value="NusB-like_sf"/>
</dbReference>
<dbReference type="InterPro" id="IPR011605">
    <property type="entry name" value="NusB_fam"/>
</dbReference>
<evidence type="ECO:0000256" key="6">
    <source>
        <dbReference type="HAMAP-Rule" id="MF_00073"/>
    </source>
</evidence>
<dbReference type="eggNOG" id="COG0781">
    <property type="taxonomic scope" value="Bacteria"/>
</dbReference>
<dbReference type="STRING" id="1184267.A11Q_849"/>
<dbReference type="GO" id="GO:0003723">
    <property type="term" value="F:RNA binding"/>
    <property type="evidence" value="ECO:0007669"/>
    <property type="project" value="UniProtKB-UniRule"/>
</dbReference>
<keyword evidence="9" id="KW-1185">Reference proteome</keyword>
<organism evidence="8 9">
    <name type="scientific">Pseudobdellovibrio exovorus JSS</name>
    <dbReference type="NCBI Taxonomy" id="1184267"/>
    <lineage>
        <taxon>Bacteria</taxon>
        <taxon>Pseudomonadati</taxon>
        <taxon>Bdellovibrionota</taxon>
        <taxon>Bdellovibrionia</taxon>
        <taxon>Bdellovibrionales</taxon>
        <taxon>Pseudobdellovibrionaceae</taxon>
        <taxon>Pseudobdellovibrio</taxon>
    </lineage>
</organism>
<dbReference type="EMBL" id="CP003537">
    <property type="protein sequence ID" value="AGH95067.1"/>
    <property type="molecule type" value="Genomic_DNA"/>
</dbReference>
<evidence type="ECO:0000313" key="9">
    <source>
        <dbReference type="Proteomes" id="UP000012040"/>
    </source>
</evidence>
<dbReference type="GO" id="GO:0006353">
    <property type="term" value="P:DNA-templated transcription termination"/>
    <property type="evidence" value="ECO:0007669"/>
    <property type="project" value="UniProtKB-UniRule"/>
</dbReference>
<feature type="domain" description="NusB/RsmB/TIM44" evidence="7">
    <location>
        <begin position="3"/>
        <end position="129"/>
    </location>
</feature>
<evidence type="ECO:0000256" key="4">
    <source>
        <dbReference type="ARBA" id="ARBA00023015"/>
    </source>
</evidence>
<dbReference type="Proteomes" id="UP000012040">
    <property type="component" value="Chromosome"/>
</dbReference>
<dbReference type="HOGENOM" id="CLU_087843_3_3_7"/>
<dbReference type="InterPro" id="IPR006027">
    <property type="entry name" value="NusB_RsmB_TIM44"/>
</dbReference>
<dbReference type="OrthoDB" id="9797817at2"/>
<comment type="function">
    <text evidence="6">Involved in transcription antitermination. Required for transcription of ribosomal RNA (rRNA) genes. Binds specifically to the boxA antiterminator sequence of the ribosomal RNA (rrn) operons.</text>
</comment>
<accession>M4V6S5</accession>
<dbReference type="KEGG" id="bex:A11Q_849"/>
<gene>
    <name evidence="6" type="primary">nusB</name>
    <name evidence="8" type="ORF">A11Q_849</name>
</gene>
<dbReference type="PANTHER" id="PTHR11078">
    <property type="entry name" value="N UTILIZATION SUBSTANCE PROTEIN B-RELATED"/>
    <property type="match status" value="1"/>
</dbReference>
<reference evidence="8 9" key="1">
    <citation type="journal article" date="2013" name="ISME J.">
        <title>By their genes ye shall know them: genomic signatures of predatory bacteria.</title>
        <authorList>
            <person name="Pasternak Z."/>
            <person name="Pietrokovski S."/>
            <person name="Rotem O."/>
            <person name="Gophna U."/>
            <person name="Lurie-Weinberger M.N."/>
            <person name="Jurkevitch E."/>
        </authorList>
    </citation>
    <scope>NUCLEOTIDE SEQUENCE [LARGE SCALE GENOMIC DNA]</scope>
    <source>
        <strain evidence="8 9">JSS</strain>
    </source>
</reference>
<sequence>MRRQSREIALQVLFQVEYAPQISFNDLINLFEQNRDQSLVKYADIIVRGVGQYREKIDHKIQEASRHWKIERMGGVDRNILRMAVYEMFYADELIEPKIAINEAIEIAKIFGTQESASFVNGLLDQVVRNERK</sequence>
<dbReference type="Gene3D" id="1.10.940.10">
    <property type="entry name" value="NusB-like"/>
    <property type="match status" value="1"/>
</dbReference>
<name>M4V6S5_9BACT</name>
<dbReference type="PATRIC" id="fig|1184267.3.peg.859"/>
<keyword evidence="2 6" id="KW-0889">Transcription antitermination</keyword>
<dbReference type="AlphaFoldDB" id="M4V6S5"/>
<proteinExistence type="inferred from homology"/>
<comment type="similarity">
    <text evidence="1 6">Belongs to the NusB family.</text>
</comment>
<dbReference type="Pfam" id="PF01029">
    <property type="entry name" value="NusB"/>
    <property type="match status" value="1"/>
</dbReference>
<dbReference type="GO" id="GO:0031564">
    <property type="term" value="P:transcription antitermination"/>
    <property type="evidence" value="ECO:0007669"/>
    <property type="project" value="UniProtKB-KW"/>
</dbReference>
<keyword evidence="5 6" id="KW-0804">Transcription</keyword>
<keyword evidence="3 6" id="KW-0694">RNA-binding</keyword>
<dbReference type="NCBIfam" id="TIGR01951">
    <property type="entry name" value="nusB"/>
    <property type="match status" value="1"/>
</dbReference>
<evidence type="ECO:0000313" key="8">
    <source>
        <dbReference type="EMBL" id="AGH95067.1"/>
    </source>
</evidence>
<dbReference type="RefSeq" id="WP_015469557.1">
    <property type="nucleotide sequence ID" value="NC_020813.1"/>
</dbReference>
<protein>
    <recommendedName>
        <fullName evidence="6">Transcription antitermination protein NusB</fullName>
    </recommendedName>
    <alternativeName>
        <fullName evidence="6">Antitermination factor NusB</fullName>
    </alternativeName>
</protein>
<evidence type="ECO:0000256" key="1">
    <source>
        <dbReference type="ARBA" id="ARBA00005952"/>
    </source>
</evidence>
<evidence type="ECO:0000256" key="3">
    <source>
        <dbReference type="ARBA" id="ARBA00022884"/>
    </source>
</evidence>